<gene>
    <name evidence="2" type="ORF">CIMG_12933</name>
</gene>
<dbReference type="AlphaFoldDB" id="J3K3A7"/>
<organism evidence="2 3">
    <name type="scientific">Coccidioides immitis (strain RS)</name>
    <name type="common">Valley fever fungus</name>
    <dbReference type="NCBI Taxonomy" id="246410"/>
    <lineage>
        <taxon>Eukaryota</taxon>
        <taxon>Fungi</taxon>
        <taxon>Dikarya</taxon>
        <taxon>Ascomycota</taxon>
        <taxon>Pezizomycotina</taxon>
        <taxon>Eurotiomycetes</taxon>
        <taxon>Eurotiomycetidae</taxon>
        <taxon>Onygenales</taxon>
        <taxon>Onygenaceae</taxon>
        <taxon>Coccidioides</taxon>
    </lineage>
</organism>
<feature type="compositionally biased region" description="Pro residues" evidence="1">
    <location>
        <begin position="108"/>
        <end position="123"/>
    </location>
</feature>
<dbReference type="KEGG" id="cim:CIMG_12933"/>
<reference evidence="3" key="1">
    <citation type="journal article" date="2009" name="Genome Res.">
        <title>Comparative genomic analyses of the human fungal pathogens Coccidioides and their relatives.</title>
        <authorList>
            <person name="Sharpton T.J."/>
            <person name="Stajich J.E."/>
            <person name="Rounsley S.D."/>
            <person name="Gardner M.J."/>
            <person name="Wortman J.R."/>
            <person name="Jordar V.S."/>
            <person name="Maiti R."/>
            <person name="Kodira C.D."/>
            <person name="Neafsey D.E."/>
            <person name="Zeng Q."/>
            <person name="Hung C.-Y."/>
            <person name="McMahan C."/>
            <person name="Muszewska A."/>
            <person name="Grynberg M."/>
            <person name="Mandel M.A."/>
            <person name="Kellner E.M."/>
            <person name="Barker B.M."/>
            <person name="Galgiani J.N."/>
            <person name="Orbach M.J."/>
            <person name="Kirkland T.N."/>
            <person name="Cole G.T."/>
            <person name="Henn M.R."/>
            <person name="Birren B.W."/>
            <person name="Taylor J.W."/>
        </authorList>
    </citation>
    <scope>NUCLEOTIDE SEQUENCE [LARGE SCALE GENOMIC DNA]</scope>
    <source>
        <strain evidence="3">RS</strain>
    </source>
</reference>
<accession>J3K3A7</accession>
<dbReference type="GeneID" id="24164560"/>
<dbReference type="InParanoid" id="J3K3A7"/>
<evidence type="ECO:0000313" key="3">
    <source>
        <dbReference type="Proteomes" id="UP000001261"/>
    </source>
</evidence>
<evidence type="ECO:0000256" key="1">
    <source>
        <dbReference type="SAM" id="MobiDB-lite"/>
    </source>
</evidence>
<dbReference type="Proteomes" id="UP000001261">
    <property type="component" value="Unassembled WGS sequence"/>
</dbReference>
<feature type="compositionally biased region" description="Basic residues" evidence="1">
    <location>
        <begin position="153"/>
        <end position="171"/>
    </location>
</feature>
<feature type="region of interest" description="Disordered" evidence="1">
    <location>
        <begin position="150"/>
        <end position="200"/>
    </location>
</feature>
<reference evidence="3" key="2">
    <citation type="journal article" date="2010" name="Genome Res.">
        <title>Population genomic sequencing of Coccidioides fungi reveals recent hybridization and transposon control.</title>
        <authorList>
            <person name="Neafsey D.E."/>
            <person name="Barker B.M."/>
            <person name="Sharpton T.J."/>
            <person name="Stajich J.E."/>
            <person name="Park D.J."/>
            <person name="Whiston E."/>
            <person name="Hung C.-Y."/>
            <person name="McMahan C."/>
            <person name="White J."/>
            <person name="Sykes S."/>
            <person name="Heiman D."/>
            <person name="Young S."/>
            <person name="Zeng Q."/>
            <person name="Abouelleil A."/>
            <person name="Aftuck L."/>
            <person name="Bessette D."/>
            <person name="Brown A."/>
            <person name="FitzGerald M."/>
            <person name="Lui A."/>
            <person name="Macdonald J.P."/>
            <person name="Priest M."/>
            <person name="Orbach M.J."/>
            <person name="Galgiani J.N."/>
            <person name="Kirkland T.N."/>
            <person name="Cole G.T."/>
            <person name="Birren B.W."/>
            <person name="Henn M.R."/>
            <person name="Taylor J.W."/>
            <person name="Rounsley S.D."/>
        </authorList>
    </citation>
    <scope>GENOME REANNOTATION</scope>
    <source>
        <strain evidence="3">RS</strain>
    </source>
</reference>
<feature type="compositionally biased region" description="Low complexity" evidence="1">
    <location>
        <begin position="190"/>
        <end position="200"/>
    </location>
</feature>
<evidence type="ECO:0000313" key="2">
    <source>
        <dbReference type="EMBL" id="EAS28646.3"/>
    </source>
</evidence>
<name>J3K3A7_COCIM</name>
<dbReference type="EMBL" id="GG704912">
    <property type="protein sequence ID" value="EAS28646.3"/>
    <property type="molecule type" value="Genomic_DNA"/>
</dbReference>
<feature type="region of interest" description="Disordered" evidence="1">
    <location>
        <begin position="103"/>
        <end position="126"/>
    </location>
</feature>
<dbReference type="VEuPathDB" id="FungiDB:CIMG_12933"/>
<protein>
    <submittedName>
        <fullName evidence="2">Uncharacterized protein</fullName>
    </submittedName>
</protein>
<sequence length="200" mass="22790">MGCIKSFLCVHLFCTAGEEWHKTALKEWALKKNIIKEICYFQSFTELILPVILFQLFYGNSALVMTRLNYFGPINVSDHPAPAAPASAVIIHHLYSAPVLPTTSVTAPSPPPSPTTTSLPPPGADRISTYQMAGIRALVWFTKLILEKQKKKEEKKKKKKKKRRKKKKKREKKEEKENNNNENNDDNENDNNNNNNELVI</sequence>
<keyword evidence="3" id="KW-1185">Reference proteome</keyword>
<proteinExistence type="predicted"/>
<dbReference type="RefSeq" id="XP_001240229.2">
    <property type="nucleotide sequence ID" value="XM_001240228.2"/>
</dbReference>